<proteinExistence type="inferred from homology"/>
<dbReference type="OrthoDB" id="9805159at2"/>
<dbReference type="SUPFAM" id="SSF51011">
    <property type="entry name" value="Glycosyl hydrolase domain"/>
    <property type="match status" value="1"/>
</dbReference>
<dbReference type="SUPFAM" id="SSF51445">
    <property type="entry name" value="(Trans)glycosidases"/>
    <property type="match status" value="1"/>
</dbReference>
<dbReference type="Proteomes" id="UP000191901">
    <property type="component" value="Chromosome"/>
</dbReference>
<dbReference type="GO" id="GO:0009313">
    <property type="term" value="P:oligosaccharide catabolic process"/>
    <property type="evidence" value="ECO:0007669"/>
    <property type="project" value="TreeGrafter"/>
</dbReference>
<evidence type="ECO:0000259" key="4">
    <source>
        <dbReference type="SMART" id="SM00642"/>
    </source>
</evidence>
<dbReference type="InterPro" id="IPR006047">
    <property type="entry name" value="GH13_cat_dom"/>
</dbReference>
<keyword evidence="2" id="KW-0378">Hydrolase</keyword>
<dbReference type="Gene3D" id="2.60.40.1180">
    <property type="entry name" value="Golgi alpha-mannosidase II"/>
    <property type="match status" value="1"/>
</dbReference>
<dbReference type="FunFam" id="3.90.400.10:FF:000002">
    <property type="entry name" value="Sucrose isomerase"/>
    <property type="match status" value="1"/>
</dbReference>
<protein>
    <submittedName>
        <fullName evidence="5">Alpha amylase, catalytic region</fullName>
    </submittedName>
</protein>
<dbReference type="SMART" id="SM00642">
    <property type="entry name" value="Aamy"/>
    <property type="match status" value="1"/>
</dbReference>
<comment type="similarity">
    <text evidence="1">Belongs to the glycosyl hydrolase 13 family.</text>
</comment>
<feature type="domain" description="Glycosyl hydrolase family 13 catalytic" evidence="4">
    <location>
        <begin position="15"/>
        <end position="410"/>
    </location>
</feature>
<name>A0A1Z3HJK1_9CYAN</name>
<dbReference type="KEGG" id="hhg:XM38_014170"/>
<sequence length="549" mass="62780">MATHTDWWRSAVIYQIYPRSFFDSNGDGIGDLPGILQKLDYVADLGVDAVWISPFFQSPMKDFGYDISDYRAVDPIFGTLDDFKAILTAAHDRGLRVLIDQVWNHTSDEHLWFVESRQSRDNPKADWYVWADPNPDGTPPNNWLATLGGSAWAWEPRRQQYYLHNFLVSQPDLNWYNPEVVSAILDTARFWLEMGVDGFRLDVVNFFTHDPSLQNNPMRPADVPRPAGAAPNDPFFSQINLYNFCQPQTVELLRPIRQLMDRYAGTTTLAEISSAEDTLLVSSAYVQGRDRLHMAYNSSLMTDTPLTAHRLTGLIRRVETLFEDGVICWTAGTHDFPRLKSRWSQSQPTAFLQEAFDHMFAALIISLRGSCCIYQGDELGLTQADIPYEKMQDPYGIQGYPHVLGRDGSRTPMPWLKEATNAGFTQATVPWLPIPTDHQEQAVDVQDADPNSLLHKYRRLIHWRQDQLALRAGDLQLLELADDRLVGFLRQCETQRLLCLFNLSPETVYQDLSRFPRCQPTGEEVFSSDRSYHDTLEIPPYGVFFANLD</sequence>
<organism evidence="5 6">
    <name type="scientific">Halomicronema hongdechloris C2206</name>
    <dbReference type="NCBI Taxonomy" id="1641165"/>
    <lineage>
        <taxon>Bacteria</taxon>
        <taxon>Bacillati</taxon>
        <taxon>Cyanobacteriota</taxon>
        <taxon>Cyanophyceae</taxon>
        <taxon>Nodosilineales</taxon>
        <taxon>Nodosilineaceae</taxon>
        <taxon>Halomicronema</taxon>
    </lineage>
</organism>
<dbReference type="AlphaFoldDB" id="A0A1Z3HJK1"/>
<dbReference type="EMBL" id="CP021983">
    <property type="protein sequence ID" value="ASC70478.1"/>
    <property type="molecule type" value="Genomic_DNA"/>
</dbReference>
<dbReference type="Gene3D" id="3.20.20.80">
    <property type="entry name" value="Glycosidases"/>
    <property type="match status" value="2"/>
</dbReference>
<evidence type="ECO:0000256" key="2">
    <source>
        <dbReference type="ARBA" id="ARBA00022801"/>
    </source>
</evidence>
<dbReference type="InterPro" id="IPR017853">
    <property type="entry name" value="GH"/>
</dbReference>
<evidence type="ECO:0000256" key="3">
    <source>
        <dbReference type="ARBA" id="ARBA00023295"/>
    </source>
</evidence>
<dbReference type="CDD" id="cd11330">
    <property type="entry name" value="AmyAc_OligoGlu"/>
    <property type="match status" value="1"/>
</dbReference>
<evidence type="ECO:0000256" key="1">
    <source>
        <dbReference type="ARBA" id="ARBA00008061"/>
    </source>
</evidence>
<reference evidence="5 6" key="1">
    <citation type="journal article" date="2016" name="Biochim. Biophys. Acta">
        <title>Characterization of red-shifted phycobilisomes isolated from the chlorophyll f-containing cyanobacterium Halomicronema hongdechloris.</title>
        <authorList>
            <person name="Li Y."/>
            <person name="Lin Y."/>
            <person name="Garvey C.J."/>
            <person name="Birch D."/>
            <person name="Corkery R.W."/>
            <person name="Loughlin P.C."/>
            <person name="Scheer H."/>
            <person name="Willows R.D."/>
            <person name="Chen M."/>
        </authorList>
    </citation>
    <scope>NUCLEOTIDE SEQUENCE [LARGE SCALE GENOMIC DNA]</scope>
    <source>
        <strain evidence="5 6">C2206</strain>
    </source>
</reference>
<evidence type="ECO:0000313" key="5">
    <source>
        <dbReference type="EMBL" id="ASC70478.1"/>
    </source>
</evidence>
<dbReference type="PANTHER" id="PTHR10357">
    <property type="entry name" value="ALPHA-AMYLASE FAMILY MEMBER"/>
    <property type="match status" value="1"/>
</dbReference>
<dbReference type="InterPro" id="IPR013780">
    <property type="entry name" value="Glyco_hydro_b"/>
</dbReference>
<keyword evidence="6" id="KW-1185">Reference proteome</keyword>
<dbReference type="PANTHER" id="PTHR10357:SF179">
    <property type="entry name" value="NEUTRAL AND BASIC AMINO ACID TRANSPORT PROTEIN RBAT"/>
    <property type="match status" value="1"/>
</dbReference>
<gene>
    <name evidence="5" type="ORF">XM38_014170</name>
</gene>
<evidence type="ECO:0000313" key="6">
    <source>
        <dbReference type="Proteomes" id="UP000191901"/>
    </source>
</evidence>
<dbReference type="GO" id="GO:0004556">
    <property type="term" value="F:alpha-amylase activity"/>
    <property type="evidence" value="ECO:0007669"/>
    <property type="project" value="TreeGrafter"/>
</dbReference>
<dbReference type="RefSeq" id="WP_080813535.1">
    <property type="nucleotide sequence ID" value="NZ_CP021983.2"/>
</dbReference>
<dbReference type="InterPro" id="IPR045857">
    <property type="entry name" value="O16G_dom_2"/>
</dbReference>
<accession>A0A1Z3HJK1</accession>
<dbReference type="Gene3D" id="3.90.400.10">
    <property type="entry name" value="Oligo-1,6-glucosidase, Domain 2"/>
    <property type="match status" value="1"/>
</dbReference>
<keyword evidence="3" id="KW-0326">Glycosidase</keyword>
<dbReference type="STRING" id="1641165.XM38_24515"/>
<dbReference type="Pfam" id="PF00128">
    <property type="entry name" value="Alpha-amylase"/>
    <property type="match status" value="1"/>
</dbReference>